<evidence type="ECO:0000313" key="5">
    <source>
        <dbReference type="Proteomes" id="UP001551584"/>
    </source>
</evidence>
<dbReference type="InterPro" id="IPR000182">
    <property type="entry name" value="GNAT_dom"/>
</dbReference>
<protein>
    <submittedName>
        <fullName evidence="4">GNAT family N-acetyltransferase</fullName>
    </submittedName>
</protein>
<comment type="caution">
    <text evidence="4">The sequence shown here is derived from an EMBL/GenBank/DDBJ whole genome shotgun (WGS) entry which is preliminary data.</text>
</comment>
<feature type="domain" description="N-acetyltransferase" evidence="3">
    <location>
        <begin position="2"/>
        <end position="166"/>
    </location>
</feature>
<reference evidence="4 5" key="1">
    <citation type="submission" date="2024-06" db="EMBL/GenBank/DDBJ databases">
        <title>The Natural Products Discovery Center: Release of the First 8490 Sequenced Strains for Exploring Actinobacteria Biosynthetic Diversity.</title>
        <authorList>
            <person name="Kalkreuter E."/>
            <person name="Kautsar S.A."/>
            <person name="Yang D."/>
            <person name="Bader C.D."/>
            <person name="Teijaro C.N."/>
            <person name="Fluegel L."/>
            <person name="Davis C.M."/>
            <person name="Simpson J.R."/>
            <person name="Lauterbach L."/>
            <person name="Steele A.D."/>
            <person name="Gui C."/>
            <person name="Meng S."/>
            <person name="Li G."/>
            <person name="Viehrig K."/>
            <person name="Ye F."/>
            <person name="Su P."/>
            <person name="Kiefer A.F."/>
            <person name="Nichols A."/>
            <person name="Cepeda A.J."/>
            <person name="Yan W."/>
            <person name="Fan B."/>
            <person name="Jiang Y."/>
            <person name="Adhikari A."/>
            <person name="Zheng C.-J."/>
            <person name="Schuster L."/>
            <person name="Cowan T.M."/>
            <person name="Smanski M.J."/>
            <person name="Chevrette M.G."/>
            <person name="De Carvalho L.P.S."/>
            <person name="Shen B."/>
        </authorList>
    </citation>
    <scope>NUCLEOTIDE SEQUENCE [LARGE SCALE GENOMIC DNA]</scope>
    <source>
        <strain evidence="4 5">NPDC048117</strain>
    </source>
</reference>
<dbReference type="RefSeq" id="WP_280872043.1">
    <property type="nucleotide sequence ID" value="NZ_JBEZNA010000003.1"/>
</dbReference>
<sequence length="166" mass="18179">MADYREVTVVRWPGQTPPIEDGLTALLAAYHLQTEAEKGESVADVQGLPDRYRAEITDPRTAFASDVVLVALLDNTIVGCLVVTSPNNGQAEIKRLWTGPESRGRGVASALLGAALTQAAEDGVHTVRLSVWEWRTGAIALYERLGFTATRSWDERKQLVCMQRSL</sequence>
<keyword evidence="1" id="KW-0808">Transferase</keyword>
<dbReference type="PANTHER" id="PTHR43877:SF2">
    <property type="entry name" value="AMINOALKYLPHOSPHONATE N-ACETYLTRANSFERASE-RELATED"/>
    <property type="match status" value="1"/>
</dbReference>
<dbReference type="InterPro" id="IPR016181">
    <property type="entry name" value="Acyl_CoA_acyltransferase"/>
</dbReference>
<name>A0ABV3EJ06_9ACTN</name>
<dbReference type="Gene3D" id="3.40.630.30">
    <property type="match status" value="1"/>
</dbReference>
<evidence type="ECO:0000313" key="4">
    <source>
        <dbReference type="EMBL" id="MEU9576181.1"/>
    </source>
</evidence>
<proteinExistence type="predicted"/>
<organism evidence="4 5">
    <name type="scientific">Streptomyces chilikensis</name>
    <dbReference type="NCBI Taxonomy" id="1194079"/>
    <lineage>
        <taxon>Bacteria</taxon>
        <taxon>Bacillati</taxon>
        <taxon>Actinomycetota</taxon>
        <taxon>Actinomycetes</taxon>
        <taxon>Kitasatosporales</taxon>
        <taxon>Streptomycetaceae</taxon>
        <taxon>Streptomyces</taxon>
    </lineage>
</organism>
<dbReference type="CDD" id="cd04301">
    <property type="entry name" value="NAT_SF"/>
    <property type="match status" value="1"/>
</dbReference>
<dbReference type="Pfam" id="PF00583">
    <property type="entry name" value="Acetyltransf_1"/>
    <property type="match status" value="1"/>
</dbReference>
<dbReference type="SUPFAM" id="SSF55729">
    <property type="entry name" value="Acyl-CoA N-acyltransferases (Nat)"/>
    <property type="match status" value="1"/>
</dbReference>
<evidence type="ECO:0000259" key="3">
    <source>
        <dbReference type="PROSITE" id="PS51186"/>
    </source>
</evidence>
<keyword evidence="2" id="KW-0012">Acyltransferase</keyword>
<evidence type="ECO:0000256" key="2">
    <source>
        <dbReference type="ARBA" id="ARBA00023315"/>
    </source>
</evidence>
<dbReference type="PROSITE" id="PS51186">
    <property type="entry name" value="GNAT"/>
    <property type="match status" value="1"/>
</dbReference>
<evidence type="ECO:0000256" key="1">
    <source>
        <dbReference type="ARBA" id="ARBA00022679"/>
    </source>
</evidence>
<dbReference type="InterPro" id="IPR050832">
    <property type="entry name" value="Bact_Acetyltransf"/>
</dbReference>
<accession>A0ABV3EJ06</accession>
<dbReference type="PANTHER" id="PTHR43877">
    <property type="entry name" value="AMINOALKYLPHOSPHONATE N-ACETYLTRANSFERASE-RELATED-RELATED"/>
    <property type="match status" value="1"/>
</dbReference>
<keyword evidence="5" id="KW-1185">Reference proteome</keyword>
<gene>
    <name evidence="4" type="ORF">AB0D95_02650</name>
</gene>
<dbReference type="Proteomes" id="UP001551584">
    <property type="component" value="Unassembled WGS sequence"/>
</dbReference>
<dbReference type="EMBL" id="JBEZNA010000003">
    <property type="protein sequence ID" value="MEU9576181.1"/>
    <property type="molecule type" value="Genomic_DNA"/>
</dbReference>